<keyword evidence="15" id="KW-1185">Reference proteome</keyword>
<dbReference type="CDD" id="cd07185">
    <property type="entry name" value="OmpA_C-like"/>
    <property type="match status" value="1"/>
</dbReference>
<gene>
    <name evidence="14" type="ORF">CRENPOLYSF2_3890004</name>
</gene>
<evidence type="ECO:0000256" key="6">
    <source>
        <dbReference type="ARBA" id="ARBA00023065"/>
    </source>
</evidence>
<dbReference type="InterPro" id="IPR006665">
    <property type="entry name" value="OmpA-like"/>
</dbReference>
<dbReference type="Proteomes" id="UP000195442">
    <property type="component" value="Unassembled WGS sequence"/>
</dbReference>
<keyword evidence="8 10" id="KW-0472">Membrane</keyword>
<dbReference type="InterPro" id="IPR006664">
    <property type="entry name" value="OMP_bac"/>
</dbReference>
<dbReference type="GO" id="GO:0005509">
    <property type="term" value="F:calcium ion binding"/>
    <property type="evidence" value="ECO:0007669"/>
    <property type="project" value="InterPro"/>
</dbReference>
<dbReference type="EMBL" id="FUKJ01000322">
    <property type="protein sequence ID" value="SJM94277.1"/>
    <property type="molecule type" value="Genomic_DNA"/>
</dbReference>
<dbReference type="OrthoDB" id="1149075at2"/>
<feature type="domain" description="OmpA-like" evidence="13">
    <location>
        <begin position="233"/>
        <end position="350"/>
    </location>
</feature>
<evidence type="ECO:0000313" key="14">
    <source>
        <dbReference type="EMBL" id="SJM94277.1"/>
    </source>
</evidence>
<dbReference type="Gene3D" id="3.30.1330.60">
    <property type="entry name" value="OmpA-like domain"/>
    <property type="match status" value="1"/>
</dbReference>
<evidence type="ECO:0000256" key="2">
    <source>
        <dbReference type="ARBA" id="ARBA00022448"/>
    </source>
</evidence>
<dbReference type="InterPro" id="IPR028974">
    <property type="entry name" value="TSP_type-3_rpt"/>
</dbReference>
<dbReference type="GO" id="GO:0006811">
    <property type="term" value="P:monoatomic ion transport"/>
    <property type="evidence" value="ECO:0007669"/>
    <property type="project" value="UniProtKB-KW"/>
</dbReference>
<accession>A0A1R4HDJ2</accession>
<evidence type="ECO:0000256" key="4">
    <source>
        <dbReference type="ARBA" id="ARBA00022692"/>
    </source>
</evidence>
<evidence type="ECO:0000256" key="12">
    <source>
        <dbReference type="SAM" id="SignalP"/>
    </source>
</evidence>
<keyword evidence="4" id="KW-0812">Transmembrane</keyword>
<feature type="region of interest" description="Disordered" evidence="11">
    <location>
        <begin position="315"/>
        <end position="339"/>
    </location>
</feature>
<reference evidence="15" key="1">
    <citation type="submission" date="2017-02" db="EMBL/GenBank/DDBJ databases">
        <authorList>
            <person name="Daims H."/>
        </authorList>
    </citation>
    <scope>NUCLEOTIDE SEQUENCE [LARGE SCALE GENOMIC DNA]</scope>
</reference>
<evidence type="ECO:0000259" key="13">
    <source>
        <dbReference type="PROSITE" id="PS51123"/>
    </source>
</evidence>
<evidence type="ECO:0000256" key="7">
    <source>
        <dbReference type="ARBA" id="ARBA00023114"/>
    </source>
</evidence>
<evidence type="ECO:0000256" key="1">
    <source>
        <dbReference type="ARBA" id="ARBA00004571"/>
    </source>
</evidence>
<dbReference type="GO" id="GO:0015288">
    <property type="term" value="F:porin activity"/>
    <property type="evidence" value="ECO:0007669"/>
    <property type="project" value="UniProtKB-KW"/>
</dbReference>
<comment type="subcellular location">
    <subcellularLocation>
        <location evidence="1">Cell outer membrane</location>
        <topology evidence="1">Multi-pass membrane protein</topology>
    </subcellularLocation>
</comment>
<proteinExistence type="predicted"/>
<dbReference type="PANTHER" id="PTHR30329">
    <property type="entry name" value="STATOR ELEMENT OF FLAGELLAR MOTOR COMPLEX"/>
    <property type="match status" value="1"/>
</dbReference>
<dbReference type="GO" id="GO:0046930">
    <property type="term" value="C:pore complex"/>
    <property type="evidence" value="ECO:0007669"/>
    <property type="project" value="UniProtKB-KW"/>
</dbReference>
<dbReference type="Pfam" id="PF13505">
    <property type="entry name" value="OMP_b-brl"/>
    <property type="match status" value="1"/>
</dbReference>
<dbReference type="PROSITE" id="PS51123">
    <property type="entry name" value="OMPA_2"/>
    <property type="match status" value="1"/>
</dbReference>
<feature type="chain" id="PRO_5013204229" evidence="12">
    <location>
        <begin position="24"/>
        <end position="351"/>
    </location>
</feature>
<keyword evidence="2" id="KW-0813">Transport</keyword>
<evidence type="ECO:0000256" key="5">
    <source>
        <dbReference type="ARBA" id="ARBA00022729"/>
    </source>
</evidence>
<dbReference type="SUPFAM" id="SSF56925">
    <property type="entry name" value="OMPA-like"/>
    <property type="match status" value="1"/>
</dbReference>
<keyword evidence="9" id="KW-0998">Cell outer membrane</keyword>
<dbReference type="PANTHER" id="PTHR30329:SF21">
    <property type="entry name" value="LIPOPROTEIN YIAD-RELATED"/>
    <property type="match status" value="1"/>
</dbReference>
<evidence type="ECO:0000256" key="9">
    <source>
        <dbReference type="ARBA" id="ARBA00023237"/>
    </source>
</evidence>
<dbReference type="InterPro" id="IPR036737">
    <property type="entry name" value="OmpA-like_sf"/>
</dbReference>
<dbReference type="PRINTS" id="PR01021">
    <property type="entry name" value="OMPADOMAIN"/>
</dbReference>
<dbReference type="SUPFAM" id="SSF103647">
    <property type="entry name" value="TSP type-3 repeat"/>
    <property type="match status" value="1"/>
</dbReference>
<evidence type="ECO:0000256" key="3">
    <source>
        <dbReference type="ARBA" id="ARBA00022452"/>
    </source>
</evidence>
<dbReference type="InterPro" id="IPR050330">
    <property type="entry name" value="Bact_OuterMem_StrucFunc"/>
</dbReference>
<dbReference type="Gene3D" id="2.40.160.20">
    <property type="match status" value="1"/>
</dbReference>
<evidence type="ECO:0000256" key="8">
    <source>
        <dbReference type="ARBA" id="ARBA00023136"/>
    </source>
</evidence>
<keyword evidence="7" id="KW-0626">Porin</keyword>
<dbReference type="InterPro" id="IPR011250">
    <property type="entry name" value="OMP/PagP_B-barrel"/>
</dbReference>
<feature type="signal peptide" evidence="12">
    <location>
        <begin position="1"/>
        <end position="23"/>
    </location>
</feature>
<dbReference type="InterPro" id="IPR027385">
    <property type="entry name" value="Beta-barrel_OMP"/>
</dbReference>
<evidence type="ECO:0000256" key="10">
    <source>
        <dbReference type="PROSITE-ProRule" id="PRU00473"/>
    </source>
</evidence>
<evidence type="ECO:0000313" key="15">
    <source>
        <dbReference type="Proteomes" id="UP000195442"/>
    </source>
</evidence>
<name>A0A1R4HDJ2_9GAMM</name>
<sequence>MLNKNLLSLAVLTGLGFLPLAQAVDQPPDNRWYVAPFGTYVKPGGDRHSDIDGYGAGMGIGKMLNEHFNVELRGFYNGFDDTNPRRDGSKGQWDLAGGTADLQYYFFRDTFSPYAVIAAGGMNSYVNGKSGVGIIGEAGLGFTYEVNDNFLIRSDVRYRYNNNLNAHLNPGTDEFHDLLVNVGFVVPFGPKPVAAAEPPPEPDCSTLDSDSDGVNDCIDKCPGTISGSQVDDQGCPIRLEIRGVNFKFDSAELTPSAMSILDGVAESLINYPQKNDIEVQGHTSSEGTSQYNLRLSNRRSQAVADYLSQKGVTNKLTAKGYGEDQPIADNSTEEGRQRNRRVELVWIEDPK</sequence>
<dbReference type="GO" id="GO:0009279">
    <property type="term" value="C:cell outer membrane"/>
    <property type="evidence" value="ECO:0007669"/>
    <property type="project" value="UniProtKB-SubCell"/>
</dbReference>
<protein>
    <submittedName>
        <fullName evidence="14">OmpA/MotB domain protein</fullName>
    </submittedName>
</protein>
<dbReference type="SUPFAM" id="SSF103088">
    <property type="entry name" value="OmpA-like"/>
    <property type="match status" value="1"/>
</dbReference>
<dbReference type="RefSeq" id="WP_087147733.1">
    <property type="nucleotide sequence ID" value="NZ_FUKJ01000322.1"/>
</dbReference>
<evidence type="ECO:0000256" key="11">
    <source>
        <dbReference type="SAM" id="MobiDB-lite"/>
    </source>
</evidence>
<organism evidence="14 15">
    <name type="scientific">Crenothrix polyspora</name>
    <dbReference type="NCBI Taxonomy" id="360316"/>
    <lineage>
        <taxon>Bacteria</taxon>
        <taxon>Pseudomonadati</taxon>
        <taxon>Pseudomonadota</taxon>
        <taxon>Gammaproteobacteria</taxon>
        <taxon>Methylococcales</taxon>
        <taxon>Crenotrichaceae</taxon>
        <taxon>Crenothrix</taxon>
    </lineage>
</organism>
<keyword evidence="6" id="KW-0406">Ion transport</keyword>
<dbReference type="AlphaFoldDB" id="A0A1R4HDJ2"/>
<keyword evidence="5 12" id="KW-0732">Signal</keyword>
<keyword evidence="3" id="KW-1134">Transmembrane beta strand</keyword>
<dbReference type="Pfam" id="PF00691">
    <property type="entry name" value="OmpA"/>
    <property type="match status" value="1"/>
</dbReference>